<dbReference type="InterPro" id="IPR002933">
    <property type="entry name" value="Peptidase_M20"/>
</dbReference>
<dbReference type="GO" id="GO:0006508">
    <property type="term" value="P:proteolysis"/>
    <property type="evidence" value="ECO:0007669"/>
    <property type="project" value="UniProtKB-KW"/>
</dbReference>
<accession>A0A3L9DTP7</accession>
<evidence type="ECO:0000256" key="2">
    <source>
        <dbReference type="ARBA" id="ARBA00022723"/>
    </source>
</evidence>
<dbReference type="SUPFAM" id="SSF53187">
    <property type="entry name" value="Zn-dependent exopeptidases"/>
    <property type="match status" value="1"/>
</dbReference>
<dbReference type="Proteomes" id="UP000279194">
    <property type="component" value="Unassembled WGS sequence"/>
</dbReference>
<dbReference type="InterPro" id="IPR051458">
    <property type="entry name" value="Cyt/Met_Dipeptidase"/>
</dbReference>
<dbReference type="EMBL" id="RCVM01000009">
    <property type="protein sequence ID" value="RLY03277.1"/>
    <property type="molecule type" value="Genomic_DNA"/>
</dbReference>
<dbReference type="Pfam" id="PF07687">
    <property type="entry name" value="M20_dimer"/>
    <property type="match status" value="1"/>
</dbReference>
<keyword evidence="6" id="KW-1185">Reference proteome</keyword>
<proteinExistence type="predicted"/>
<name>A0A3L9DTP7_9STRE</name>
<dbReference type="Gene3D" id="3.30.70.360">
    <property type="match status" value="1"/>
</dbReference>
<evidence type="ECO:0000256" key="1">
    <source>
        <dbReference type="ARBA" id="ARBA00022670"/>
    </source>
</evidence>
<dbReference type="OrthoDB" id="9761532at2"/>
<dbReference type="InterPro" id="IPR011650">
    <property type="entry name" value="Peptidase_M20_dimer"/>
</dbReference>
<gene>
    <name evidence="5" type="ORF">EAF07_05740</name>
</gene>
<dbReference type="Gene3D" id="3.40.630.10">
    <property type="entry name" value="Zn peptidases"/>
    <property type="match status" value="1"/>
</dbReference>
<dbReference type="RefSeq" id="WP_121835538.1">
    <property type="nucleotide sequence ID" value="NZ_CP163513.1"/>
</dbReference>
<organism evidence="5 6">
    <name type="scientific">Streptococcus hillyeri</name>
    <dbReference type="NCBI Taxonomy" id="2282420"/>
    <lineage>
        <taxon>Bacteria</taxon>
        <taxon>Bacillati</taxon>
        <taxon>Bacillota</taxon>
        <taxon>Bacilli</taxon>
        <taxon>Lactobacillales</taxon>
        <taxon>Streptococcaceae</taxon>
        <taxon>Streptococcus</taxon>
    </lineage>
</organism>
<sequence>MVDNNDQKQLEKFYNDATAQYYFDKLKELVAIKSVFAQNIGLDDAAHYLVTLFEEAGADVVLDDSFAAPFVMATFASQKADAKTLVFYNHYDVQPADSDQIWTAAPFTLDVRDGYMYGRGVDDDKGHIVARLTGVQKYRKVVTELPVNIIFIIEGAEESASVDLEKYLAKYQPELSKAELLVWEQGIFNAQGQMELSGGTKGIVTFDAVVESAEVDIHSKFGGVIDSSSWYLINALSSLRAADGRILVDGIYDGVTPPTARELDLVHQFAYIESEDLRDLYDLKLPFLTDDKAELLKRLFFEPSLTIQGLSTGYQGQGVKTIIPCQASAKLEVRLVPGMEPHDVLTKIEKQLQKNGFDKVKLIYTLGEEGYRSDMTAPAILNTIDIAKKFSPKGVAVLPTTAGTGPMHQVFAALEVPIVSFGLGNPNSRDHGGDENAKMADYYTHIEMIEELIKSYE</sequence>
<dbReference type="PANTHER" id="PTHR43270:SF8">
    <property type="entry name" value="DI- AND TRIPEPTIDASE DUG2-RELATED"/>
    <property type="match status" value="1"/>
</dbReference>
<protein>
    <submittedName>
        <fullName evidence="5">M20/M25/M40 family metallo-hydrolase</fullName>
    </submittedName>
</protein>
<keyword evidence="2" id="KW-0479">Metal-binding</keyword>
<evidence type="ECO:0000313" key="5">
    <source>
        <dbReference type="EMBL" id="RLY03277.1"/>
    </source>
</evidence>
<dbReference type="GO" id="GO:0008233">
    <property type="term" value="F:peptidase activity"/>
    <property type="evidence" value="ECO:0007669"/>
    <property type="project" value="UniProtKB-KW"/>
</dbReference>
<dbReference type="Pfam" id="PF01546">
    <property type="entry name" value="Peptidase_M20"/>
    <property type="match status" value="1"/>
</dbReference>
<dbReference type="GO" id="GO:0046872">
    <property type="term" value="F:metal ion binding"/>
    <property type="evidence" value="ECO:0007669"/>
    <property type="project" value="UniProtKB-KW"/>
</dbReference>
<dbReference type="AlphaFoldDB" id="A0A3L9DTP7"/>
<dbReference type="PANTHER" id="PTHR43270">
    <property type="entry name" value="BETA-ALA-HIS DIPEPTIDASE"/>
    <property type="match status" value="1"/>
</dbReference>
<dbReference type="GO" id="GO:0009089">
    <property type="term" value="P:lysine biosynthetic process via diaminopimelate"/>
    <property type="evidence" value="ECO:0007669"/>
    <property type="project" value="TreeGrafter"/>
</dbReference>
<evidence type="ECO:0000256" key="3">
    <source>
        <dbReference type="ARBA" id="ARBA00022801"/>
    </source>
</evidence>
<comment type="caution">
    <text evidence="5">The sequence shown here is derived from an EMBL/GenBank/DDBJ whole genome shotgun (WGS) entry which is preliminary data.</text>
</comment>
<evidence type="ECO:0000259" key="4">
    <source>
        <dbReference type="Pfam" id="PF07687"/>
    </source>
</evidence>
<dbReference type="GO" id="GO:0005829">
    <property type="term" value="C:cytosol"/>
    <property type="evidence" value="ECO:0007669"/>
    <property type="project" value="TreeGrafter"/>
</dbReference>
<feature type="domain" description="Peptidase M20 dimerisation" evidence="4">
    <location>
        <begin position="199"/>
        <end position="355"/>
    </location>
</feature>
<evidence type="ECO:0000313" key="6">
    <source>
        <dbReference type="Proteomes" id="UP000279194"/>
    </source>
</evidence>
<keyword evidence="1" id="KW-0645">Protease</keyword>
<keyword evidence="3 5" id="KW-0378">Hydrolase</keyword>
<reference evidence="5 6" key="1">
    <citation type="submission" date="2018-10" db="EMBL/GenBank/DDBJ databases">
        <title>Streptococcus hillyeri sp. nov., isolated from equine tracheal sample.</title>
        <authorList>
            <person name="Macfadyen A.C."/>
            <person name="Waller A."/>
            <person name="Paterson G.K."/>
        </authorList>
    </citation>
    <scope>NUCLEOTIDE SEQUENCE [LARGE SCALE GENOMIC DNA]</scope>
    <source>
        <strain evidence="5 6">28462</strain>
    </source>
</reference>
<dbReference type="GO" id="GO:0009014">
    <property type="term" value="F:succinyl-diaminopimelate desuccinylase activity"/>
    <property type="evidence" value="ECO:0007669"/>
    <property type="project" value="TreeGrafter"/>
</dbReference>